<proteinExistence type="predicted"/>
<feature type="region of interest" description="Disordered" evidence="1">
    <location>
        <begin position="44"/>
        <end position="88"/>
    </location>
</feature>
<feature type="non-terminal residue" evidence="2">
    <location>
        <position position="88"/>
    </location>
</feature>
<comment type="caution">
    <text evidence="2">The sequence shown here is derived from an EMBL/GenBank/DDBJ whole genome shotgun (WGS) entry which is preliminary data.</text>
</comment>
<name>A0A699ZYR6_HAELA</name>
<dbReference type="AlphaFoldDB" id="A0A699ZYR6"/>
<organism evidence="2 3">
    <name type="scientific">Haematococcus lacustris</name>
    <name type="common">Green alga</name>
    <name type="synonym">Haematococcus pluvialis</name>
    <dbReference type="NCBI Taxonomy" id="44745"/>
    <lineage>
        <taxon>Eukaryota</taxon>
        <taxon>Viridiplantae</taxon>
        <taxon>Chlorophyta</taxon>
        <taxon>core chlorophytes</taxon>
        <taxon>Chlorophyceae</taxon>
        <taxon>CS clade</taxon>
        <taxon>Chlamydomonadales</taxon>
        <taxon>Haematococcaceae</taxon>
        <taxon>Haematococcus</taxon>
    </lineage>
</organism>
<gene>
    <name evidence="2" type="ORF">HaLaN_21610</name>
</gene>
<reference evidence="2 3" key="1">
    <citation type="submission" date="2020-02" db="EMBL/GenBank/DDBJ databases">
        <title>Draft genome sequence of Haematococcus lacustris strain NIES-144.</title>
        <authorList>
            <person name="Morimoto D."/>
            <person name="Nakagawa S."/>
            <person name="Yoshida T."/>
            <person name="Sawayama S."/>
        </authorList>
    </citation>
    <scope>NUCLEOTIDE SEQUENCE [LARGE SCALE GENOMIC DNA]</scope>
    <source>
        <strain evidence="2 3">NIES-144</strain>
    </source>
</reference>
<keyword evidence="3" id="KW-1185">Reference proteome</keyword>
<evidence type="ECO:0000313" key="3">
    <source>
        <dbReference type="Proteomes" id="UP000485058"/>
    </source>
</evidence>
<dbReference type="Proteomes" id="UP000485058">
    <property type="component" value="Unassembled WGS sequence"/>
</dbReference>
<feature type="compositionally biased region" description="Polar residues" evidence="1">
    <location>
        <begin position="71"/>
        <end position="88"/>
    </location>
</feature>
<dbReference type="EMBL" id="BLLF01002396">
    <property type="protein sequence ID" value="GFH23916.1"/>
    <property type="molecule type" value="Genomic_DNA"/>
</dbReference>
<protein>
    <submittedName>
        <fullName evidence="2">Uncharacterized protein</fullName>
    </submittedName>
</protein>
<evidence type="ECO:0000256" key="1">
    <source>
        <dbReference type="SAM" id="MobiDB-lite"/>
    </source>
</evidence>
<sequence length="88" mass="9745">MGDWFVVTDSNENLSNPPLQHLRQRSVLFGLVCRLRRGVVTQPSTASSFSVEQQRRLRPRSAQVSLLRGRTQGSPPGSLNNAEEQGKG</sequence>
<evidence type="ECO:0000313" key="2">
    <source>
        <dbReference type="EMBL" id="GFH23916.1"/>
    </source>
</evidence>
<accession>A0A699ZYR6</accession>